<name>A0A8T1QEZ5_CARIL</name>
<evidence type="ECO:0000313" key="2">
    <source>
        <dbReference type="Proteomes" id="UP000811609"/>
    </source>
</evidence>
<dbReference type="EMBL" id="CM031813">
    <property type="protein sequence ID" value="KAG6652949.1"/>
    <property type="molecule type" value="Genomic_DNA"/>
</dbReference>
<reference evidence="1" key="1">
    <citation type="submission" date="2020-12" db="EMBL/GenBank/DDBJ databases">
        <title>WGS assembly of Carya illinoinensis cv. Pawnee.</title>
        <authorList>
            <person name="Platts A."/>
            <person name="Shu S."/>
            <person name="Wright S."/>
            <person name="Barry K."/>
            <person name="Edger P."/>
            <person name="Pires J.C."/>
            <person name="Schmutz J."/>
        </authorList>
    </citation>
    <scope>NUCLEOTIDE SEQUENCE</scope>
    <source>
        <tissue evidence="1">Leaf</tissue>
    </source>
</reference>
<sequence>MKIETHMKIHTKMETHGPGFTKWSSVSAHCSFGYGFPRVCLFLPLVHKSSTLLKGWKQQQLTITTMDDGRWRNISSNLPTADRTRPTTELEKCCSELLCYDDGAGSNPDDRPT</sequence>
<dbReference type="AlphaFoldDB" id="A0A8T1QEZ5"/>
<organism evidence="1 2">
    <name type="scientific">Carya illinoinensis</name>
    <name type="common">Pecan</name>
    <dbReference type="NCBI Taxonomy" id="32201"/>
    <lineage>
        <taxon>Eukaryota</taxon>
        <taxon>Viridiplantae</taxon>
        <taxon>Streptophyta</taxon>
        <taxon>Embryophyta</taxon>
        <taxon>Tracheophyta</taxon>
        <taxon>Spermatophyta</taxon>
        <taxon>Magnoliopsida</taxon>
        <taxon>eudicotyledons</taxon>
        <taxon>Gunneridae</taxon>
        <taxon>Pentapetalae</taxon>
        <taxon>rosids</taxon>
        <taxon>fabids</taxon>
        <taxon>Fagales</taxon>
        <taxon>Juglandaceae</taxon>
        <taxon>Carya</taxon>
    </lineage>
</organism>
<protein>
    <submittedName>
        <fullName evidence="1">Uncharacterized protein</fullName>
    </submittedName>
</protein>
<evidence type="ECO:0000313" key="1">
    <source>
        <dbReference type="EMBL" id="KAG6652949.1"/>
    </source>
</evidence>
<proteinExistence type="predicted"/>
<keyword evidence="2" id="KW-1185">Reference proteome</keyword>
<dbReference type="Proteomes" id="UP000811609">
    <property type="component" value="Chromosome 5"/>
</dbReference>
<gene>
    <name evidence="1" type="ORF">CIPAW_05G041400</name>
</gene>
<accession>A0A8T1QEZ5</accession>
<comment type="caution">
    <text evidence="1">The sequence shown here is derived from an EMBL/GenBank/DDBJ whole genome shotgun (WGS) entry which is preliminary data.</text>
</comment>